<evidence type="ECO:0000256" key="1">
    <source>
        <dbReference type="SAM" id="MobiDB-lite"/>
    </source>
</evidence>
<feature type="transmembrane region" description="Helical" evidence="2">
    <location>
        <begin position="316"/>
        <end position="335"/>
    </location>
</feature>
<feature type="transmembrane region" description="Helical" evidence="2">
    <location>
        <begin position="77"/>
        <end position="101"/>
    </location>
</feature>
<evidence type="ECO:0000313" key="4">
    <source>
        <dbReference type="EMBL" id="KCV70704.1"/>
    </source>
</evidence>
<keyword evidence="2" id="KW-0472">Membrane</keyword>
<keyword evidence="3" id="KW-0732">Signal</keyword>
<evidence type="ECO:0008006" key="6">
    <source>
        <dbReference type="Google" id="ProtNLM"/>
    </source>
</evidence>
<accession>A0A058Z8R7</accession>
<keyword evidence="2" id="KW-0812">Transmembrane</keyword>
<evidence type="ECO:0000313" key="5">
    <source>
        <dbReference type="Proteomes" id="UP000030693"/>
    </source>
</evidence>
<feature type="region of interest" description="Disordered" evidence="1">
    <location>
        <begin position="487"/>
        <end position="513"/>
    </location>
</feature>
<organism evidence="4">
    <name type="scientific">Fonticula alba</name>
    <name type="common">Slime mold</name>
    <dbReference type="NCBI Taxonomy" id="691883"/>
    <lineage>
        <taxon>Eukaryota</taxon>
        <taxon>Rotosphaerida</taxon>
        <taxon>Fonticulaceae</taxon>
        <taxon>Fonticula</taxon>
    </lineage>
</organism>
<feature type="region of interest" description="Disordered" evidence="1">
    <location>
        <begin position="590"/>
        <end position="610"/>
    </location>
</feature>
<evidence type="ECO:0000256" key="3">
    <source>
        <dbReference type="SAM" id="SignalP"/>
    </source>
</evidence>
<keyword evidence="5" id="KW-1185">Reference proteome</keyword>
<feature type="transmembrane region" description="Helical" evidence="2">
    <location>
        <begin position="275"/>
        <end position="296"/>
    </location>
</feature>
<gene>
    <name evidence="4" type="ORF">H696_03057</name>
</gene>
<protein>
    <recommendedName>
        <fullName evidence="6">G-protein coupled receptors family 1 profile domain-containing protein</fullName>
    </recommendedName>
</protein>
<proteinExistence type="predicted"/>
<dbReference type="Proteomes" id="UP000030693">
    <property type="component" value="Unassembled WGS sequence"/>
</dbReference>
<name>A0A058Z8R7_FONAL</name>
<dbReference type="OrthoDB" id="5583977at2759"/>
<feature type="compositionally biased region" description="Polar residues" evidence="1">
    <location>
        <begin position="698"/>
        <end position="708"/>
    </location>
</feature>
<feature type="transmembrane region" description="Helical" evidence="2">
    <location>
        <begin position="113"/>
        <end position="137"/>
    </location>
</feature>
<dbReference type="EMBL" id="KB932204">
    <property type="protein sequence ID" value="KCV70704.1"/>
    <property type="molecule type" value="Genomic_DNA"/>
</dbReference>
<feature type="transmembrane region" description="Helical" evidence="2">
    <location>
        <begin position="181"/>
        <end position="202"/>
    </location>
</feature>
<feature type="compositionally biased region" description="Low complexity" evidence="1">
    <location>
        <begin position="495"/>
        <end position="510"/>
    </location>
</feature>
<dbReference type="AlphaFoldDB" id="A0A058Z8R7"/>
<evidence type="ECO:0000256" key="2">
    <source>
        <dbReference type="SAM" id="Phobius"/>
    </source>
</evidence>
<keyword evidence="2" id="KW-1133">Transmembrane helix</keyword>
<feature type="transmembrane region" description="Helical" evidence="2">
    <location>
        <begin position="234"/>
        <end position="254"/>
    </location>
</feature>
<feature type="region of interest" description="Disordered" evidence="1">
    <location>
        <begin position="694"/>
        <end position="770"/>
    </location>
</feature>
<feature type="transmembrane region" description="Helical" evidence="2">
    <location>
        <begin position="149"/>
        <end position="169"/>
    </location>
</feature>
<dbReference type="RefSeq" id="XP_009495220.1">
    <property type="nucleotide sequence ID" value="XM_009496945.1"/>
</dbReference>
<dbReference type="GeneID" id="20527782"/>
<sequence length="770" mass="81672">MSAARRPRARGVPSLSATASAAIILWLMAAAVGAANVHPPAEAAMALPMTHSVSGVSPSASDSSAIVIPDTSSPLEILVIAIFMGTLLFDICCLAFVLATGGRRWPPLRVRQLDAVAVTLVGVTFTGFGVLSINRFFPYFGPWQCNLSWWMMMSLGQGPILSGYFLRMWRLVVIFKRQIRSRYMIVIPMVLFWLPSVVVSSINTALDLNSPTIIDGVLACHQQNSPYITFPSTVIFLVHFVVLLSLILSIRRFVSPPQSSQATPHRRLLRMEYRRSLMHVLLSALSQALFMVFWFLGAPYTWGLLGRLLMVTMPFLFSQTIFWTTVGTPLFAYIFNREAYLKAFLETLKIGSSAGSVPDDATDLPASRLYFCCCFAFARRRGPGSAQGADDRNAGGISKARRTSLSAIWETPNEESLGTFSPHTTGTLSPGNLCRSPPSQVLYGSQDFARADLDPQVIQALAINGDPIFHRRMRLLLADPEVVFGNPPADHPQEGDLVTSLSGTSLSGDSRVSSPDHSPLACPNCFGIGMASGLCGVCGLCGICGAYCNASDRCLAVASSKHLMLLAYGAEALMDTECASPGVAGVVEQPGAVGKAPNPPAADSLEGGSATVTPIPARLGPMASAVNQAPATTMPSNSDCCSAGGGYKSNCHGSHKDSHGNHSDRHNHTGTQVVTRVSPAPPPTATFPLAATSATTTKPSIHSITGSMELSPLSSPSHPPGSPIQEEAIILSSGHDTPPSGPMPHPGRNIHANDGGRPASPDDGSLESTV</sequence>
<feature type="signal peptide" evidence="3">
    <location>
        <begin position="1"/>
        <end position="34"/>
    </location>
</feature>
<reference evidence="4" key="1">
    <citation type="submission" date="2013-04" db="EMBL/GenBank/DDBJ databases">
        <title>The Genome Sequence of Fonticula alba ATCC 38817.</title>
        <authorList>
            <consortium name="The Broad Institute Genomics Platform"/>
            <person name="Russ C."/>
            <person name="Cuomo C."/>
            <person name="Burger G."/>
            <person name="Gray M.W."/>
            <person name="Holland P.W.H."/>
            <person name="King N."/>
            <person name="Lang F.B.F."/>
            <person name="Roger A.J."/>
            <person name="Ruiz-Trillo I."/>
            <person name="Brown M."/>
            <person name="Walker B."/>
            <person name="Young S."/>
            <person name="Zeng Q."/>
            <person name="Gargeya S."/>
            <person name="Fitzgerald M."/>
            <person name="Haas B."/>
            <person name="Abouelleil A."/>
            <person name="Allen A.W."/>
            <person name="Alvarado L."/>
            <person name="Arachchi H.M."/>
            <person name="Berlin A.M."/>
            <person name="Chapman S.B."/>
            <person name="Gainer-Dewar J."/>
            <person name="Goldberg J."/>
            <person name="Griggs A."/>
            <person name="Gujja S."/>
            <person name="Hansen M."/>
            <person name="Howarth C."/>
            <person name="Imamovic A."/>
            <person name="Ireland A."/>
            <person name="Larimer J."/>
            <person name="McCowan C."/>
            <person name="Murphy C."/>
            <person name="Pearson M."/>
            <person name="Poon T.W."/>
            <person name="Priest M."/>
            <person name="Roberts A."/>
            <person name="Saif S."/>
            <person name="Shea T."/>
            <person name="Sisk P."/>
            <person name="Sykes S."/>
            <person name="Wortman J."/>
            <person name="Nusbaum C."/>
            <person name="Birren B."/>
        </authorList>
    </citation>
    <scope>NUCLEOTIDE SEQUENCE [LARGE SCALE GENOMIC DNA]</scope>
    <source>
        <strain evidence="4">ATCC 38817</strain>
    </source>
</reference>
<feature type="chain" id="PRO_5001566366" description="G-protein coupled receptors family 1 profile domain-containing protein" evidence="3">
    <location>
        <begin position="35"/>
        <end position="770"/>
    </location>
</feature>